<dbReference type="Gene3D" id="3.40.50.150">
    <property type="entry name" value="Vaccinia Virus protein VP39"/>
    <property type="match status" value="1"/>
</dbReference>
<comment type="caution">
    <text evidence="3">The sequence shown here is derived from an EMBL/GenBank/DDBJ whole genome shotgun (WGS) entry which is preliminary data.</text>
</comment>
<feature type="domain" description="Methyltransferase type 11" evidence="2">
    <location>
        <begin position="62"/>
        <end position="159"/>
    </location>
</feature>
<dbReference type="EMBL" id="MU857832">
    <property type="protein sequence ID" value="KAK4243328.1"/>
    <property type="molecule type" value="Genomic_DNA"/>
</dbReference>
<accession>A0AAN7CJM3</accession>
<evidence type="ECO:0000313" key="3">
    <source>
        <dbReference type="EMBL" id="KAK4243328.1"/>
    </source>
</evidence>
<dbReference type="Pfam" id="PF08241">
    <property type="entry name" value="Methyltransf_11"/>
    <property type="match status" value="1"/>
</dbReference>
<dbReference type="AlphaFoldDB" id="A0AAN7CJM3"/>
<dbReference type="InterPro" id="IPR029063">
    <property type="entry name" value="SAM-dependent_MTases_sf"/>
</dbReference>
<reference evidence="3" key="1">
    <citation type="journal article" date="2023" name="Mol. Phylogenet. Evol.">
        <title>Genome-scale phylogeny and comparative genomics of the fungal order Sordariales.</title>
        <authorList>
            <person name="Hensen N."/>
            <person name="Bonometti L."/>
            <person name="Westerberg I."/>
            <person name="Brannstrom I.O."/>
            <person name="Guillou S."/>
            <person name="Cros-Aarteil S."/>
            <person name="Calhoun S."/>
            <person name="Haridas S."/>
            <person name="Kuo A."/>
            <person name="Mondo S."/>
            <person name="Pangilinan J."/>
            <person name="Riley R."/>
            <person name="LaButti K."/>
            <person name="Andreopoulos B."/>
            <person name="Lipzen A."/>
            <person name="Chen C."/>
            <person name="Yan M."/>
            <person name="Daum C."/>
            <person name="Ng V."/>
            <person name="Clum A."/>
            <person name="Steindorff A."/>
            <person name="Ohm R.A."/>
            <person name="Martin F."/>
            <person name="Silar P."/>
            <person name="Natvig D.O."/>
            <person name="Lalanne C."/>
            <person name="Gautier V."/>
            <person name="Ament-Velasquez S.L."/>
            <person name="Kruys A."/>
            <person name="Hutchinson M.I."/>
            <person name="Powell A.J."/>
            <person name="Barry K."/>
            <person name="Miller A.N."/>
            <person name="Grigoriev I.V."/>
            <person name="Debuchy R."/>
            <person name="Gladieux P."/>
            <person name="Hiltunen Thoren M."/>
            <person name="Johannesson H."/>
        </authorList>
    </citation>
    <scope>NUCLEOTIDE SEQUENCE</scope>
    <source>
        <strain evidence="3">CBS 359.72</strain>
    </source>
</reference>
<dbReference type="Proteomes" id="UP001303647">
    <property type="component" value="Unassembled WGS sequence"/>
</dbReference>
<protein>
    <recommendedName>
        <fullName evidence="2">Methyltransferase type 11 domain-containing protein</fullName>
    </recommendedName>
</protein>
<organism evidence="3 4">
    <name type="scientific">Corynascus novoguineensis</name>
    <dbReference type="NCBI Taxonomy" id="1126955"/>
    <lineage>
        <taxon>Eukaryota</taxon>
        <taxon>Fungi</taxon>
        <taxon>Dikarya</taxon>
        <taxon>Ascomycota</taxon>
        <taxon>Pezizomycotina</taxon>
        <taxon>Sordariomycetes</taxon>
        <taxon>Sordariomycetidae</taxon>
        <taxon>Sordariales</taxon>
        <taxon>Chaetomiaceae</taxon>
        <taxon>Corynascus</taxon>
    </lineage>
</organism>
<evidence type="ECO:0000259" key="2">
    <source>
        <dbReference type="Pfam" id="PF08241"/>
    </source>
</evidence>
<reference evidence="3" key="2">
    <citation type="submission" date="2023-05" db="EMBL/GenBank/DDBJ databases">
        <authorList>
            <consortium name="Lawrence Berkeley National Laboratory"/>
            <person name="Steindorff A."/>
            <person name="Hensen N."/>
            <person name="Bonometti L."/>
            <person name="Westerberg I."/>
            <person name="Brannstrom I.O."/>
            <person name="Guillou S."/>
            <person name="Cros-Aarteil S."/>
            <person name="Calhoun S."/>
            <person name="Haridas S."/>
            <person name="Kuo A."/>
            <person name="Mondo S."/>
            <person name="Pangilinan J."/>
            <person name="Riley R."/>
            <person name="Labutti K."/>
            <person name="Andreopoulos B."/>
            <person name="Lipzen A."/>
            <person name="Chen C."/>
            <person name="Yanf M."/>
            <person name="Daum C."/>
            <person name="Ng V."/>
            <person name="Clum A."/>
            <person name="Ohm R."/>
            <person name="Martin F."/>
            <person name="Silar P."/>
            <person name="Natvig D."/>
            <person name="Lalanne C."/>
            <person name="Gautier V."/>
            <person name="Ament-Velasquez S.L."/>
            <person name="Kruys A."/>
            <person name="Hutchinson M.I."/>
            <person name="Powell A.J."/>
            <person name="Barry K."/>
            <person name="Miller A.N."/>
            <person name="Grigoriev I.V."/>
            <person name="Debuchy R."/>
            <person name="Gladieux P."/>
            <person name="Thoren M.H."/>
            <person name="Johannesson H."/>
        </authorList>
    </citation>
    <scope>NUCLEOTIDE SEQUENCE</scope>
    <source>
        <strain evidence="3">CBS 359.72</strain>
    </source>
</reference>
<proteinExistence type="predicted"/>
<feature type="compositionally biased region" description="Low complexity" evidence="1">
    <location>
        <begin position="323"/>
        <end position="339"/>
    </location>
</feature>
<keyword evidence="4" id="KW-1185">Reference proteome</keyword>
<evidence type="ECO:0000256" key="1">
    <source>
        <dbReference type="SAM" id="MobiDB-lite"/>
    </source>
</evidence>
<gene>
    <name evidence="3" type="ORF">C7999DRAFT_44838</name>
</gene>
<evidence type="ECO:0000313" key="4">
    <source>
        <dbReference type="Proteomes" id="UP001303647"/>
    </source>
</evidence>
<feature type="compositionally biased region" description="Low complexity" evidence="1">
    <location>
        <begin position="358"/>
        <end position="380"/>
    </location>
</feature>
<sequence length="570" mass="63513">MAAAERTETLRKFFNTFKSNGFKGIFLDNARRVSEPLATKMLKQMGLSEDTSTPFKVFENTCGVGVVAPILQQIIKPDVLKRSRILSGDSSDQMVEVTQQRSESEGWVNTEVRKVDAQKTGLEDGAFTHVATNIGFHVVPDSEEALNEAIRVLQPGGILGLTTWHREVGWVTEAKEAFKTFPFEAPFDVPLQTTAWGDWPDANWLRKTLEEKGLEDVKVDLYAFLSHCDGPDHFVELFEMMLEFVMNSVWSEELRKAHPKEEVLQLVKEHVTKKYGGKGWDLSWMAELGLPHNQLTSILNALAAIDRRLCRIETALKIPSFSNGNANVAGSSSSPANPATMPQAAGHISQAPPPPALLPLTPSTGATRNPTASTATTTHAPLIPLEPPPQGYTISSRAAMQDELDAWTLPRGYSMRIAGAKVTGKRKVRWVCFRGGEARHHRPPVDESVLRQAKAEGRRKPTTDRASKKCGCLFKFEVVETARDSDVWILHYPNEEHKVHNHGPSDTASDPRARKLPGFMAAEVDRWLKDGWLVSKIQEELRSRGFTNVLNTDLYNRKRLLKKEGVLKGQ</sequence>
<dbReference type="GO" id="GO:0008757">
    <property type="term" value="F:S-adenosylmethionine-dependent methyltransferase activity"/>
    <property type="evidence" value="ECO:0007669"/>
    <property type="project" value="InterPro"/>
</dbReference>
<name>A0AAN7CJM3_9PEZI</name>
<dbReference type="SUPFAM" id="SSF53335">
    <property type="entry name" value="S-adenosyl-L-methionine-dependent methyltransferases"/>
    <property type="match status" value="1"/>
</dbReference>
<feature type="region of interest" description="Disordered" evidence="1">
    <location>
        <begin position="323"/>
        <end position="391"/>
    </location>
</feature>
<dbReference type="CDD" id="cd02440">
    <property type="entry name" value="AdoMet_MTases"/>
    <property type="match status" value="1"/>
</dbReference>
<dbReference type="InterPro" id="IPR013216">
    <property type="entry name" value="Methyltransf_11"/>
</dbReference>